<name>A0ABV0PZV1_9TELE</name>
<evidence type="ECO:0000313" key="1">
    <source>
        <dbReference type="EMBL" id="MEQ2188841.1"/>
    </source>
</evidence>
<accession>A0ABV0PZV1</accession>
<comment type="caution">
    <text evidence="1">The sequence shown here is derived from an EMBL/GenBank/DDBJ whole genome shotgun (WGS) entry which is preliminary data.</text>
</comment>
<dbReference type="Proteomes" id="UP001476798">
    <property type="component" value="Unassembled WGS sequence"/>
</dbReference>
<sequence length="69" mass="7895">MKRISFLDDQLLGDAAPQHLFSAICPLISLNIEAPGFFSLASRWDFNAFSYFPKSDLKWEMLDSRSLQP</sequence>
<reference evidence="1 2" key="1">
    <citation type="submission" date="2021-06" db="EMBL/GenBank/DDBJ databases">
        <authorList>
            <person name="Palmer J.M."/>
        </authorList>
    </citation>
    <scope>NUCLEOTIDE SEQUENCE [LARGE SCALE GENOMIC DNA]</scope>
    <source>
        <strain evidence="1 2">GA_2019</strain>
        <tissue evidence="1">Muscle</tissue>
    </source>
</reference>
<protein>
    <submittedName>
        <fullName evidence="1">Uncharacterized protein</fullName>
    </submittedName>
</protein>
<keyword evidence="2" id="KW-1185">Reference proteome</keyword>
<organism evidence="1 2">
    <name type="scientific">Goodea atripinnis</name>
    <dbReference type="NCBI Taxonomy" id="208336"/>
    <lineage>
        <taxon>Eukaryota</taxon>
        <taxon>Metazoa</taxon>
        <taxon>Chordata</taxon>
        <taxon>Craniata</taxon>
        <taxon>Vertebrata</taxon>
        <taxon>Euteleostomi</taxon>
        <taxon>Actinopterygii</taxon>
        <taxon>Neopterygii</taxon>
        <taxon>Teleostei</taxon>
        <taxon>Neoteleostei</taxon>
        <taxon>Acanthomorphata</taxon>
        <taxon>Ovalentaria</taxon>
        <taxon>Atherinomorphae</taxon>
        <taxon>Cyprinodontiformes</taxon>
        <taxon>Goodeidae</taxon>
        <taxon>Goodea</taxon>
    </lineage>
</organism>
<proteinExistence type="predicted"/>
<dbReference type="EMBL" id="JAHRIO010091627">
    <property type="protein sequence ID" value="MEQ2188841.1"/>
    <property type="molecule type" value="Genomic_DNA"/>
</dbReference>
<evidence type="ECO:0000313" key="2">
    <source>
        <dbReference type="Proteomes" id="UP001476798"/>
    </source>
</evidence>
<gene>
    <name evidence="1" type="ORF">GOODEAATRI_019081</name>
</gene>